<dbReference type="Proteomes" id="UP000650081">
    <property type="component" value="Unassembled WGS sequence"/>
</dbReference>
<dbReference type="AlphaFoldDB" id="A0A923PMS6"/>
<name>A0A923PMS6_9BACT</name>
<evidence type="ECO:0000313" key="1">
    <source>
        <dbReference type="EMBL" id="MBC6994083.1"/>
    </source>
</evidence>
<keyword evidence="2" id="KW-1185">Reference proteome</keyword>
<gene>
    <name evidence="1" type="ORF">H9S92_07920</name>
</gene>
<comment type="caution">
    <text evidence="1">The sequence shown here is derived from an EMBL/GenBank/DDBJ whole genome shotgun (WGS) entry which is preliminary data.</text>
</comment>
<dbReference type="RefSeq" id="WP_187466172.1">
    <property type="nucleotide sequence ID" value="NZ_JACSIT010000090.1"/>
</dbReference>
<organism evidence="1 2">
    <name type="scientific">Neolewinella lacunae</name>
    <dbReference type="NCBI Taxonomy" id="1517758"/>
    <lineage>
        <taxon>Bacteria</taxon>
        <taxon>Pseudomonadati</taxon>
        <taxon>Bacteroidota</taxon>
        <taxon>Saprospiria</taxon>
        <taxon>Saprospirales</taxon>
        <taxon>Lewinellaceae</taxon>
        <taxon>Neolewinella</taxon>
    </lineage>
</organism>
<proteinExistence type="predicted"/>
<evidence type="ECO:0000313" key="2">
    <source>
        <dbReference type="Proteomes" id="UP000650081"/>
    </source>
</evidence>
<protein>
    <submittedName>
        <fullName evidence="1">Uncharacterized protein</fullName>
    </submittedName>
</protein>
<dbReference type="EMBL" id="JACSIT010000090">
    <property type="protein sequence ID" value="MBC6994083.1"/>
    <property type="molecule type" value="Genomic_DNA"/>
</dbReference>
<reference evidence="1" key="1">
    <citation type="submission" date="2020-08" db="EMBL/GenBank/DDBJ databases">
        <title>Lewinella bacteria from marine environments.</title>
        <authorList>
            <person name="Zhong Y."/>
        </authorList>
    </citation>
    <scope>NUCLEOTIDE SEQUENCE</scope>
    <source>
        <strain evidence="1">KCTC 42187</strain>
    </source>
</reference>
<accession>A0A923PMS6</accession>
<sequence length="105" mass="11896">MSEITNENLKLEEIPKRIEDGGMYFALSFNGYESAGSTDSCFATANKIIDSIRNENTSEITLSELRTTLFAHARSLHFSSADPDKELVDKLLTLIRQRVKENRLK</sequence>